<dbReference type="EMBL" id="PIUM01000015">
    <property type="protein sequence ID" value="PKU23921.1"/>
    <property type="molecule type" value="Genomic_DNA"/>
</dbReference>
<sequence length="189" mass="20177">MSTSSIRLSSKASPSVGVFPSSVDTSPKSLTEFLIETTGIQPEDRVLVVGGSLSEHLAGLAHHGCGVASGIHPGALCLHHESADVIWLIDPLRSGREIIAQEPKDFGAASPAPEIGGPIRALLHRIGDPRLLAILLPADERAWVQNFLYRLGANGLVLWSYHPYGERLVVTASRPGWLRGVSSNRRAGL</sequence>
<dbReference type="AlphaFoldDB" id="A0A2N3PU36"/>
<accession>A0A2N3PU36</accession>
<reference evidence="3" key="1">
    <citation type="submission" date="2017-12" db="EMBL/GenBank/DDBJ databases">
        <title>Draft genome sequence of Telmatospirillum siberiense 26-4b1T, an acidotolerant peatland alphaproteobacterium potentially involved in sulfur cycling.</title>
        <authorList>
            <person name="Hausmann B."/>
            <person name="Pjevac P."/>
            <person name="Schreck K."/>
            <person name="Herbold C.W."/>
            <person name="Daims H."/>
            <person name="Wagner M."/>
            <person name="Pester M."/>
            <person name="Loy A."/>
        </authorList>
    </citation>
    <scope>NUCLEOTIDE SEQUENCE [LARGE SCALE GENOMIC DNA]</scope>
    <source>
        <strain evidence="3">26-4b1</strain>
    </source>
</reference>
<keyword evidence="3" id="KW-1185">Reference proteome</keyword>
<proteinExistence type="predicted"/>
<dbReference type="Proteomes" id="UP000233293">
    <property type="component" value="Unassembled WGS sequence"/>
</dbReference>
<name>A0A2N3PU36_9PROT</name>
<evidence type="ECO:0000313" key="2">
    <source>
        <dbReference type="EMBL" id="PKU23921.1"/>
    </source>
</evidence>
<protein>
    <submittedName>
        <fullName evidence="2">Uncharacterized protein</fullName>
    </submittedName>
</protein>
<gene>
    <name evidence="2" type="ORF">CWS72_13675</name>
</gene>
<feature type="region of interest" description="Disordered" evidence="1">
    <location>
        <begin position="1"/>
        <end position="24"/>
    </location>
</feature>
<evidence type="ECO:0000256" key="1">
    <source>
        <dbReference type="SAM" id="MobiDB-lite"/>
    </source>
</evidence>
<feature type="compositionally biased region" description="Polar residues" evidence="1">
    <location>
        <begin position="1"/>
        <end position="13"/>
    </location>
</feature>
<organism evidence="2 3">
    <name type="scientific">Telmatospirillum siberiense</name>
    <dbReference type="NCBI Taxonomy" id="382514"/>
    <lineage>
        <taxon>Bacteria</taxon>
        <taxon>Pseudomonadati</taxon>
        <taxon>Pseudomonadota</taxon>
        <taxon>Alphaproteobacteria</taxon>
        <taxon>Rhodospirillales</taxon>
        <taxon>Rhodospirillaceae</taxon>
        <taxon>Telmatospirillum</taxon>
    </lineage>
</organism>
<comment type="caution">
    <text evidence="2">The sequence shown here is derived from an EMBL/GenBank/DDBJ whole genome shotgun (WGS) entry which is preliminary data.</text>
</comment>
<evidence type="ECO:0000313" key="3">
    <source>
        <dbReference type="Proteomes" id="UP000233293"/>
    </source>
</evidence>